<keyword evidence="3" id="KW-1185">Reference proteome</keyword>
<feature type="signal peptide" evidence="1">
    <location>
        <begin position="1"/>
        <end position="18"/>
    </location>
</feature>
<gene>
    <name evidence="2" type="ORF">SNAT2548_LOCUS27711</name>
</gene>
<dbReference type="EMBL" id="CAJNDS010002485">
    <property type="protein sequence ID" value="CAE7494667.1"/>
    <property type="molecule type" value="Genomic_DNA"/>
</dbReference>
<dbReference type="Proteomes" id="UP000604046">
    <property type="component" value="Unassembled WGS sequence"/>
</dbReference>
<proteinExistence type="predicted"/>
<evidence type="ECO:0000256" key="1">
    <source>
        <dbReference type="SAM" id="SignalP"/>
    </source>
</evidence>
<comment type="caution">
    <text evidence="2">The sequence shown here is derived from an EMBL/GenBank/DDBJ whole genome shotgun (WGS) entry which is preliminary data.</text>
</comment>
<accession>A0A812SNN6</accession>
<protein>
    <submittedName>
        <fullName evidence="2">Uncharacterized protein</fullName>
    </submittedName>
</protein>
<sequence length="177" mass="19832">MIAWLKLAVIWCCNEAIAFKVGTWKDEPVSSEEPAEDPESEVYVNASLNASTPAQKIVDAVDRNWLGYGPEDSVPAVSGDSEKGIRVTIGSNQPRRRISPKCVPAPVPNLDCNSFAGNPPYRVKAGKWNDHFEIYKSGDNICARRTDKNDPWGLHLEIDCKVGTEHPRRRTSSRRWR</sequence>
<evidence type="ECO:0000313" key="2">
    <source>
        <dbReference type="EMBL" id="CAE7494667.1"/>
    </source>
</evidence>
<evidence type="ECO:0000313" key="3">
    <source>
        <dbReference type="Proteomes" id="UP000604046"/>
    </source>
</evidence>
<feature type="non-terminal residue" evidence="2">
    <location>
        <position position="1"/>
    </location>
</feature>
<feature type="chain" id="PRO_5032864988" evidence="1">
    <location>
        <begin position="19"/>
        <end position="177"/>
    </location>
</feature>
<reference evidence="2" key="1">
    <citation type="submission" date="2021-02" db="EMBL/GenBank/DDBJ databases">
        <authorList>
            <person name="Dougan E. K."/>
            <person name="Rhodes N."/>
            <person name="Thang M."/>
            <person name="Chan C."/>
        </authorList>
    </citation>
    <scope>NUCLEOTIDE SEQUENCE</scope>
</reference>
<keyword evidence="1" id="KW-0732">Signal</keyword>
<organism evidence="2 3">
    <name type="scientific">Symbiodinium natans</name>
    <dbReference type="NCBI Taxonomy" id="878477"/>
    <lineage>
        <taxon>Eukaryota</taxon>
        <taxon>Sar</taxon>
        <taxon>Alveolata</taxon>
        <taxon>Dinophyceae</taxon>
        <taxon>Suessiales</taxon>
        <taxon>Symbiodiniaceae</taxon>
        <taxon>Symbiodinium</taxon>
    </lineage>
</organism>
<dbReference type="AlphaFoldDB" id="A0A812SNN6"/>
<name>A0A812SNN6_9DINO</name>